<protein>
    <submittedName>
        <fullName evidence="9">Phosphatase PAP2 family protein</fullName>
    </submittedName>
</protein>
<dbReference type="InterPro" id="IPR000326">
    <property type="entry name" value="PAP2/HPO"/>
</dbReference>
<dbReference type="PANTHER" id="PTHR14969:SF62">
    <property type="entry name" value="DECAPRENYLPHOSPHORYL-5-PHOSPHORIBOSE PHOSPHATASE RV3807C-RELATED"/>
    <property type="match status" value="1"/>
</dbReference>
<accession>A0A4R0KSG9</accession>
<keyword evidence="4" id="KW-0378">Hydrolase</keyword>
<dbReference type="AlphaFoldDB" id="A0A4R0KSG9"/>
<keyword evidence="10" id="KW-1185">Reference proteome</keyword>
<keyword evidence="2" id="KW-1003">Cell membrane</keyword>
<dbReference type="OrthoDB" id="5242960at2"/>
<dbReference type="GO" id="GO:0016787">
    <property type="term" value="F:hydrolase activity"/>
    <property type="evidence" value="ECO:0007669"/>
    <property type="project" value="UniProtKB-KW"/>
</dbReference>
<gene>
    <name evidence="9" type="ORF">E0H73_13110</name>
</gene>
<evidence type="ECO:0000256" key="2">
    <source>
        <dbReference type="ARBA" id="ARBA00022475"/>
    </source>
</evidence>
<keyword evidence="3" id="KW-0812">Transmembrane</keyword>
<dbReference type="PANTHER" id="PTHR14969">
    <property type="entry name" value="SPHINGOSINE-1-PHOSPHATE PHOSPHOHYDROLASE"/>
    <property type="match status" value="1"/>
</dbReference>
<dbReference type="Proteomes" id="UP000291144">
    <property type="component" value="Unassembled WGS sequence"/>
</dbReference>
<dbReference type="GO" id="GO:0005886">
    <property type="term" value="C:plasma membrane"/>
    <property type="evidence" value="ECO:0007669"/>
    <property type="project" value="UniProtKB-SubCell"/>
</dbReference>
<organism evidence="9 10">
    <name type="scientific">Kribbella pittospori</name>
    <dbReference type="NCBI Taxonomy" id="722689"/>
    <lineage>
        <taxon>Bacteria</taxon>
        <taxon>Bacillati</taxon>
        <taxon>Actinomycetota</taxon>
        <taxon>Actinomycetes</taxon>
        <taxon>Propionibacteriales</taxon>
        <taxon>Kribbellaceae</taxon>
        <taxon>Kribbella</taxon>
    </lineage>
</organism>
<reference evidence="9 10" key="1">
    <citation type="submission" date="2019-02" db="EMBL/GenBank/DDBJ databases">
        <title>Kribbella capetownensis sp. nov. and Kribbella speibonae sp. nov., isolated from soil.</title>
        <authorList>
            <person name="Curtis S.M."/>
            <person name="Norton I."/>
            <person name="Everest G.J."/>
            <person name="Meyers P.R."/>
        </authorList>
    </citation>
    <scope>NUCLEOTIDE SEQUENCE [LARGE SCALE GENOMIC DNA]</scope>
    <source>
        <strain evidence="9 10">NRRL B-24813</strain>
    </source>
</reference>
<evidence type="ECO:0000256" key="1">
    <source>
        <dbReference type="ARBA" id="ARBA00004651"/>
    </source>
</evidence>
<dbReference type="InterPro" id="IPR036938">
    <property type="entry name" value="PAP2/HPO_sf"/>
</dbReference>
<evidence type="ECO:0000256" key="6">
    <source>
        <dbReference type="ARBA" id="ARBA00023136"/>
    </source>
</evidence>
<keyword evidence="5" id="KW-1133">Transmembrane helix</keyword>
<comment type="caution">
    <text evidence="9">The sequence shown here is derived from an EMBL/GenBank/DDBJ whole genome shotgun (WGS) entry which is preliminary data.</text>
</comment>
<evidence type="ECO:0000256" key="7">
    <source>
        <dbReference type="SAM" id="MobiDB-lite"/>
    </source>
</evidence>
<dbReference type="Gene3D" id="1.20.144.10">
    <property type="entry name" value="Phosphatidic acid phosphatase type 2/haloperoxidase"/>
    <property type="match status" value="1"/>
</dbReference>
<feature type="domain" description="Phosphatidic acid phosphatase type 2/haloperoxidase" evidence="8">
    <location>
        <begin position="146"/>
        <end position="256"/>
    </location>
</feature>
<evidence type="ECO:0000256" key="4">
    <source>
        <dbReference type="ARBA" id="ARBA00022801"/>
    </source>
</evidence>
<dbReference type="SMART" id="SM00014">
    <property type="entry name" value="acidPPc"/>
    <property type="match status" value="1"/>
</dbReference>
<dbReference type="SUPFAM" id="SSF48317">
    <property type="entry name" value="Acid phosphatase/Vanadium-dependent haloperoxidase"/>
    <property type="match status" value="1"/>
</dbReference>
<dbReference type="EMBL" id="SJKB01000003">
    <property type="protein sequence ID" value="TCC63380.1"/>
    <property type="molecule type" value="Genomic_DNA"/>
</dbReference>
<keyword evidence="6" id="KW-0472">Membrane</keyword>
<evidence type="ECO:0000313" key="10">
    <source>
        <dbReference type="Proteomes" id="UP000291144"/>
    </source>
</evidence>
<name>A0A4R0KSG9_9ACTN</name>
<sequence length="275" mass="29154">MVGAVVRGRCRSPTAGRCRWGSARPRRTAAVPDQARSTAGPHRAPAPGLIAVRACSRGSPRRLGRALAHRPRLGPQSCNIAVTDSQHRLSGYDRAAYRAVARLSTPALDEPLRRVSHLANFSKLWFLVAGALALSGGPRGRRAAVTGLAAIGATSLVVNQPLKKFAGERLRPDRAGHGVPMERWVPMPTSGSFPSGHSASAAAFAVAAGGVVPEVRPALRVMASVIAFSRVYTGVHYPSDVLVGVTVGALFGRLTGRLVRRRWPPSQPNDKEHTS</sequence>
<evidence type="ECO:0000256" key="3">
    <source>
        <dbReference type="ARBA" id="ARBA00022692"/>
    </source>
</evidence>
<dbReference type="Pfam" id="PF01569">
    <property type="entry name" value="PAP2"/>
    <property type="match status" value="1"/>
</dbReference>
<evidence type="ECO:0000259" key="8">
    <source>
        <dbReference type="SMART" id="SM00014"/>
    </source>
</evidence>
<proteinExistence type="predicted"/>
<feature type="region of interest" description="Disordered" evidence="7">
    <location>
        <begin position="17"/>
        <end position="43"/>
    </location>
</feature>
<comment type="subcellular location">
    <subcellularLocation>
        <location evidence="1">Cell membrane</location>
        <topology evidence="1">Multi-pass membrane protein</topology>
    </subcellularLocation>
</comment>
<evidence type="ECO:0000313" key="9">
    <source>
        <dbReference type="EMBL" id="TCC63380.1"/>
    </source>
</evidence>
<evidence type="ECO:0000256" key="5">
    <source>
        <dbReference type="ARBA" id="ARBA00022989"/>
    </source>
</evidence>